<sequence>MRYPSIDLNGAVVAVTGGGRGIGRATAELFAAGQADVWIGDLDADVAAATAAEIGGTGHALDVTSAESFAEFVATILARHRRIDILVNNAGIMPLGDFLTEDPAISRATMDVNVFGLIHGMRAVLPQMIERRRGHVVNVASMAGKLAVPGLAVYNASKFAAVGLSAAVREEYRDTGVSVTTVLPSAVRTRLTTGIPLGKGMPTVEPLDVARAIVGTVADRPAEVTVPGYLAGWNLLEAVVPEPVMQLGRRLLGDRRGLTDLAAESRGDYTAAVAAQARR</sequence>
<proteinExistence type="inferred from homology"/>
<dbReference type="Gene3D" id="3.40.50.720">
    <property type="entry name" value="NAD(P)-binding Rossmann-like Domain"/>
    <property type="match status" value="1"/>
</dbReference>
<dbReference type="NCBIfam" id="NF005878">
    <property type="entry name" value="PRK07825.1"/>
    <property type="match status" value="1"/>
</dbReference>
<organism evidence="4 5">
    <name type="scientific">Skermania pinensis</name>
    <dbReference type="NCBI Taxonomy" id="39122"/>
    <lineage>
        <taxon>Bacteria</taxon>
        <taxon>Bacillati</taxon>
        <taxon>Actinomycetota</taxon>
        <taxon>Actinomycetes</taxon>
        <taxon>Mycobacteriales</taxon>
        <taxon>Gordoniaceae</taxon>
        <taxon>Skermania</taxon>
    </lineage>
</organism>
<dbReference type="PROSITE" id="PS00061">
    <property type="entry name" value="ADH_SHORT"/>
    <property type="match status" value="1"/>
</dbReference>
<comment type="similarity">
    <text evidence="1 3">Belongs to the short-chain dehydrogenases/reductases (SDR) family.</text>
</comment>
<dbReference type="Pfam" id="PF00106">
    <property type="entry name" value="adh_short"/>
    <property type="match status" value="1"/>
</dbReference>
<evidence type="ECO:0000313" key="5">
    <source>
        <dbReference type="Proteomes" id="UP000887023"/>
    </source>
</evidence>
<dbReference type="InterPro" id="IPR020904">
    <property type="entry name" value="Sc_DH/Rdtase_CS"/>
</dbReference>
<dbReference type="PRINTS" id="PR00080">
    <property type="entry name" value="SDRFAMILY"/>
</dbReference>
<reference evidence="4" key="1">
    <citation type="submission" date="2021-07" db="EMBL/GenBank/DDBJ databases">
        <title>Candidatus Kaistella beijingensis sp. nov. isolated from a municipal wastewater treatment plant is involved in sludge foaming.</title>
        <authorList>
            <person name="Song Y."/>
            <person name="Liu S.-J."/>
        </authorList>
    </citation>
    <scope>NUCLEOTIDE SEQUENCE</scope>
    <source>
        <strain evidence="4">DSM 43998</strain>
    </source>
</reference>
<dbReference type="PANTHER" id="PTHR24322:SF736">
    <property type="entry name" value="RETINOL DEHYDROGENASE 10"/>
    <property type="match status" value="1"/>
</dbReference>
<keyword evidence="5" id="KW-1185">Reference proteome</keyword>
<dbReference type="RefSeq" id="WP_066468208.1">
    <property type="nucleotide sequence ID" value="NZ_CBCRUZ010000001.1"/>
</dbReference>
<name>A0ABX8SDH1_9ACTN</name>
<evidence type="ECO:0000313" key="4">
    <source>
        <dbReference type="EMBL" id="QXQ15476.1"/>
    </source>
</evidence>
<protein>
    <submittedName>
        <fullName evidence="4">SDR family oxidoreductase</fullName>
    </submittedName>
</protein>
<evidence type="ECO:0000256" key="1">
    <source>
        <dbReference type="ARBA" id="ARBA00006484"/>
    </source>
</evidence>
<accession>A0ABX8SDH1</accession>
<dbReference type="EMBL" id="CP079105">
    <property type="protein sequence ID" value="QXQ15476.1"/>
    <property type="molecule type" value="Genomic_DNA"/>
</dbReference>
<dbReference type="InterPro" id="IPR002347">
    <property type="entry name" value="SDR_fam"/>
</dbReference>
<evidence type="ECO:0000256" key="2">
    <source>
        <dbReference type="ARBA" id="ARBA00023002"/>
    </source>
</evidence>
<keyword evidence="2" id="KW-0560">Oxidoreductase</keyword>
<dbReference type="PRINTS" id="PR00081">
    <property type="entry name" value="GDHRDH"/>
</dbReference>
<gene>
    <name evidence="4" type="ORF">KV203_09350</name>
</gene>
<dbReference type="Proteomes" id="UP000887023">
    <property type="component" value="Chromosome"/>
</dbReference>
<evidence type="ECO:0000256" key="3">
    <source>
        <dbReference type="RuleBase" id="RU000363"/>
    </source>
</evidence>
<dbReference type="SUPFAM" id="SSF51735">
    <property type="entry name" value="NAD(P)-binding Rossmann-fold domains"/>
    <property type="match status" value="1"/>
</dbReference>
<dbReference type="PANTHER" id="PTHR24322">
    <property type="entry name" value="PKSB"/>
    <property type="match status" value="1"/>
</dbReference>
<dbReference type="InterPro" id="IPR036291">
    <property type="entry name" value="NAD(P)-bd_dom_sf"/>
</dbReference>